<dbReference type="PROSITE" id="PS00764">
    <property type="entry name" value="ENDONUCLEASE_III_1"/>
    <property type="match status" value="1"/>
</dbReference>
<evidence type="ECO:0000256" key="9">
    <source>
        <dbReference type="ARBA" id="ARBA00022801"/>
    </source>
</evidence>
<gene>
    <name evidence="15" type="ORF">GCM10009606_14210</name>
</gene>
<dbReference type="CDD" id="cd00056">
    <property type="entry name" value="ENDO3c"/>
    <property type="match status" value="1"/>
</dbReference>
<evidence type="ECO:0000256" key="12">
    <source>
        <dbReference type="ARBA" id="ARBA00023204"/>
    </source>
</evidence>
<dbReference type="EMBL" id="BAAAJE010000006">
    <property type="protein sequence ID" value="GAA1135112.1"/>
    <property type="molecule type" value="Genomic_DNA"/>
</dbReference>
<evidence type="ECO:0000256" key="11">
    <source>
        <dbReference type="ARBA" id="ARBA00023014"/>
    </source>
</evidence>
<keyword evidence="11" id="KW-0411">Iron-sulfur</keyword>
<dbReference type="InterPro" id="IPR011257">
    <property type="entry name" value="DNA_glycosylase"/>
</dbReference>
<dbReference type="RefSeq" id="WP_343906790.1">
    <property type="nucleotide sequence ID" value="NZ_BAAAJE010000006.1"/>
</dbReference>
<dbReference type="PANTHER" id="PTHR42944">
    <property type="entry name" value="ADENINE DNA GLYCOSYLASE"/>
    <property type="match status" value="1"/>
</dbReference>
<dbReference type="InterPro" id="IPR023170">
    <property type="entry name" value="HhH_base_excis_C"/>
</dbReference>
<comment type="catalytic activity">
    <reaction evidence="1">
        <text>Hydrolyzes free adenine bases from 7,8-dihydro-8-oxoguanine:adenine mismatched double-stranded DNA, leaving an apurinic site.</text>
        <dbReference type="EC" id="3.2.2.31"/>
    </reaction>
</comment>
<evidence type="ECO:0000256" key="1">
    <source>
        <dbReference type="ARBA" id="ARBA00000843"/>
    </source>
</evidence>
<evidence type="ECO:0000256" key="13">
    <source>
        <dbReference type="ARBA" id="ARBA00023295"/>
    </source>
</evidence>
<dbReference type="InterPro" id="IPR003265">
    <property type="entry name" value="HhH-GPD_domain"/>
</dbReference>
<dbReference type="Pfam" id="PF10576">
    <property type="entry name" value="EndIII_4Fe-2S"/>
    <property type="match status" value="1"/>
</dbReference>
<dbReference type="Pfam" id="PF00633">
    <property type="entry name" value="HHH"/>
    <property type="match status" value="1"/>
</dbReference>
<keyword evidence="6" id="KW-0004">4Fe-4S</keyword>
<keyword evidence="12" id="KW-0234">DNA repair</keyword>
<dbReference type="SUPFAM" id="SSF48150">
    <property type="entry name" value="DNA-glycosylase"/>
    <property type="match status" value="1"/>
</dbReference>
<evidence type="ECO:0000256" key="2">
    <source>
        <dbReference type="ARBA" id="ARBA00001966"/>
    </source>
</evidence>
<comment type="similarity">
    <text evidence="3">Belongs to the Nth/MutY family.</text>
</comment>
<dbReference type="PANTHER" id="PTHR42944:SF1">
    <property type="entry name" value="ADENINE DNA GLYCOSYLASE"/>
    <property type="match status" value="1"/>
</dbReference>
<evidence type="ECO:0000256" key="4">
    <source>
        <dbReference type="ARBA" id="ARBA00012045"/>
    </source>
</evidence>
<comment type="caution">
    <text evidence="15">The sequence shown here is derived from an EMBL/GenBank/DDBJ whole genome shotgun (WGS) entry which is preliminary data.</text>
</comment>
<dbReference type="SMART" id="SM00478">
    <property type="entry name" value="ENDO3c"/>
    <property type="match status" value="1"/>
</dbReference>
<keyword evidence="9" id="KW-0378">Hydrolase</keyword>
<dbReference type="Proteomes" id="UP001499979">
    <property type="component" value="Unassembled WGS sequence"/>
</dbReference>
<accession>A0ABP4EV30</accession>
<evidence type="ECO:0000256" key="7">
    <source>
        <dbReference type="ARBA" id="ARBA00022723"/>
    </source>
</evidence>
<evidence type="ECO:0000313" key="16">
    <source>
        <dbReference type="Proteomes" id="UP001499979"/>
    </source>
</evidence>
<evidence type="ECO:0000256" key="5">
    <source>
        <dbReference type="ARBA" id="ARBA00022023"/>
    </source>
</evidence>
<evidence type="ECO:0000256" key="8">
    <source>
        <dbReference type="ARBA" id="ARBA00022763"/>
    </source>
</evidence>
<keyword evidence="7" id="KW-0479">Metal-binding</keyword>
<dbReference type="InterPro" id="IPR004035">
    <property type="entry name" value="Endouclease-III_FeS-bd_BS"/>
</dbReference>
<evidence type="ECO:0000313" key="15">
    <source>
        <dbReference type="EMBL" id="GAA1135112.1"/>
    </source>
</evidence>
<evidence type="ECO:0000259" key="14">
    <source>
        <dbReference type="SMART" id="SM00478"/>
    </source>
</evidence>
<dbReference type="Gene3D" id="1.10.1670.10">
    <property type="entry name" value="Helix-hairpin-Helix base-excision DNA repair enzymes (C-terminal)"/>
    <property type="match status" value="1"/>
</dbReference>
<keyword evidence="16" id="KW-1185">Reference proteome</keyword>
<name>A0ABP4EV30_9ACTN</name>
<dbReference type="SMART" id="SM00525">
    <property type="entry name" value="FES"/>
    <property type="match status" value="1"/>
</dbReference>
<reference evidence="16" key="1">
    <citation type="journal article" date="2019" name="Int. J. Syst. Evol. Microbiol.">
        <title>The Global Catalogue of Microorganisms (GCM) 10K type strain sequencing project: providing services to taxonomists for standard genome sequencing and annotation.</title>
        <authorList>
            <consortium name="The Broad Institute Genomics Platform"/>
            <consortium name="The Broad Institute Genome Sequencing Center for Infectious Disease"/>
            <person name="Wu L."/>
            <person name="Ma J."/>
        </authorList>
    </citation>
    <scope>NUCLEOTIDE SEQUENCE [LARGE SCALE GENOMIC DNA]</scope>
    <source>
        <strain evidence="16">JCM 11813</strain>
    </source>
</reference>
<dbReference type="Pfam" id="PF00730">
    <property type="entry name" value="HhH-GPD"/>
    <property type="match status" value="1"/>
</dbReference>
<evidence type="ECO:0000256" key="3">
    <source>
        <dbReference type="ARBA" id="ARBA00008343"/>
    </source>
</evidence>
<feature type="domain" description="HhH-GPD" evidence="14">
    <location>
        <begin position="37"/>
        <end position="187"/>
    </location>
</feature>
<dbReference type="EC" id="3.2.2.31" evidence="4"/>
<dbReference type="InterPro" id="IPR003651">
    <property type="entry name" value="Endonuclease3_FeS-loop_motif"/>
</dbReference>
<keyword evidence="10" id="KW-0408">Iron</keyword>
<proteinExistence type="inferred from homology"/>
<dbReference type="Gene3D" id="1.10.340.30">
    <property type="entry name" value="Hypothetical protein, domain 2"/>
    <property type="match status" value="1"/>
</dbReference>
<evidence type="ECO:0000256" key="6">
    <source>
        <dbReference type="ARBA" id="ARBA00022485"/>
    </source>
</evidence>
<dbReference type="InterPro" id="IPR000445">
    <property type="entry name" value="HhH_motif"/>
</dbReference>
<dbReference type="InterPro" id="IPR044298">
    <property type="entry name" value="MIG/MutY"/>
</dbReference>
<protein>
    <recommendedName>
        <fullName evidence="5">Adenine DNA glycosylase</fullName>
        <ecNumber evidence="4">3.2.2.31</ecNumber>
    </recommendedName>
</protein>
<keyword evidence="13" id="KW-0326">Glycosidase</keyword>
<keyword evidence="8" id="KW-0227">DNA damage</keyword>
<comment type="cofactor">
    <cofactor evidence="2">
        <name>[4Fe-4S] cluster</name>
        <dbReference type="ChEBI" id="CHEBI:49883"/>
    </cofactor>
</comment>
<evidence type="ECO:0000256" key="10">
    <source>
        <dbReference type="ARBA" id="ARBA00023004"/>
    </source>
</evidence>
<sequence length="286" mass="31369">MSELHEPVLRWYDEHARDLPWRGEQASPWSVMVSEFMLQQTPVSRVLPVHAEWLRRWPTPAALAAEPSGEAVRAWGRLGYPRRALRLHAAATSIVERHGGEVPASYDDLLALPGIGDYTAAAIATFAHGRRHVVLDTNVRRVLARAVQGVELPAPSVTKAEREVARELLPEHDAPTWSVAVMELGALVCTASNPRCAACPVRDLCAWRAAGHPPYDGPPRKVQAWAGTDRQCRGRLLAVLRDSEGPVHRSLLDAAWSEEAQRIRCLASLVDDGLVVPAGPDTYALP</sequence>
<organism evidence="15 16">
    <name type="scientific">Nocardioides aquiterrae</name>
    <dbReference type="NCBI Taxonomy" id="203799"/>
    <lineage>
        <taxon>Bacteria</taxon>
        <taxon>Bacillati</taxon>
        <taxon>Actinomycetota</taxon>
        <taxon>Actinomycetes</taxon>
        <taxon>Propionibacteriales</taxon>
        <taxon>Nocardioidaceae</taxon>
        <taxon>Nocardioides</taxon>
    </lineage>
</organism>